<dbReference type="Ensembl" id="ENSGMOT00000049762.1">
    <property type="protein sequence ID" value="ENSGMOP00000059832.1"/>
    <property type="gene ID" value="ENSGMOG00000022399.1"/>
</dbReference>
<evidence type="ECO:0000259" key="6">
    <source>
        <dbReference type="Pfam" id="PF00347"/>
    </source>
</evidence>
<dbReference type="GeneTree" id="ENSGT00390000015224"/>
<evidence type="ECO:0000313" key="7">
    <source>
        <dbReference type="Ensembl" id="ENSGMOP00000059832.1"/>
    </source>
</evidence>
<evidence type="ECO:0000256" key="3">
    <source>
        <dbReference type="ARBA" id="ARBA00023274"/>
    </source>
</evidence>
<keyword evidence="3" id="KW-0687">Ribonucleoprotein</keyword>
<dbReference type="GO" id="GO:0002181">
    <property type="term" value="P:cytoplasmic translation"/>
    <property type="evidence" value="ECO:0007669"/>
    <property type="project" value="TreeGrafter"/>
</dbReference>
<sequence length="104" mass="11649">MVKGVTMGFRYKMRSVYAHFPINVVIQEGGALKYIRRVRMRAGVGCVLSTAQKDELVLEGNDVELVSNSVALIQQATTVKNKDIRKFLDGIYVSEKGTVLERQD</sequence>
<dbReference type="Pfam" id="PF00347">
    <property type="entry name" value="Ribosomal_L6"/>
    <property type="match status" value="1"/>
</dbReference>
<dbReference type="GO" id="GO:0019843">
    <property type="term" value="F:rRNA binding"/>
    <property type="evidence" value="ECO:0007669"/>
    <property type="project" value="InterPro"/>
</dbReference>
<dbReference type="GO" id="GO:0022625">
    <property type="term" value="C:cytosolic large ribosomal subunit"/>
    <property type="evidence" value="ECO:0007669"/>
    <property type="project" value="TreeGrafter"/>
</dbReference>
<comment type="similarity">
    <text evidence="1">Belongs to the universal ribosomal protein uL6 family.</text>
</comment>
<dbReference type="InterPro" id="IPR002359">
    <property type="entry name" value="Ribosomal_uL6_CS2"/>
</dbReference>
<dbReference type="InterPro" id="IPR020040">
    <property type="entry name" value="Ribosomal_uL6_a/b-dom"/>
</dbReference>
<dbReference type="PANTHER" id="PTHR11655">
    <property type="entry name" value="60S/50S RIBOSOMAL PROTEIN L6/L9"/>
    <property type="match status" value="1"/>
</dbReference>
<proteinExistence type="inferred from homology"/>
<dbReference type="InterPro" id="IPR036789">
    <property type="entry name" value="Ribosomal_uL6-like_a/b-dom_sf"/>
</dbReference>
<dbReference type="InterPro" id="IPR000702">
    <property type="entry name" value="Ribosomal_uL6-like"/>
</dbReference>
<dbReference type="SUPFAM" id="SSF56053">
    <property type="entry name" value="Ribosomal protein L6"/>
    <property type="match status" value="1"/>
</dbReference>
<evidence type="ECO:0000256" key="5">
    <source>
        <dbReference type="ARBA" id="ARBA00035349"/>
    </source>
</evidence>
<feature type="domain" description="Large ribosomal subunit protein uL6 alpha-beta" evidence="6">
    <location>
        <begin position="33"/>
        <end position="90"/>
    </location>
</feature>
<evidence type="ECO:0000256" key="1">
    <source>
        <dbReference type="ARBA" id="ARBA00009356"/>
    </source>
</evidence>
<keyword evidence="8" id="KW-1185">Reference proteome</keyword>
<dbReference type="GO" id="GO:0003735">
    <property type="term" value="F:structural constituent of ribosome"/>
    <property type="evidence" value="ECO:0007669"/>
    <property type="project" value="InterPro"/>
</dbReference>
<keyword evidence="2" id="KW-0689">Ribosomal protein</keyword>
<name>A0A8C5CKX7_GADMO</name>
<dbReference type="PANTHER" id="PTHR11655:SF16">
    <property type="entry name" value="60S RIBOSOMAL PROTEIN L9"/>
    <property type="match status" value="1"/>
</dbReference>
<dbReference type="AlphaFoldDB" id="A0A8C5CKX7"/>
<dbReference type="PROSITE" id="PS00700">
    <property type="entry name" value="RIBOSOMAL_L6_2"/>
    <property type="match status" value="1"/>
</dbReference>
<accession>A0A8C5CKX7</accession>
<reference evidence="7" key="2">
    <citation type="submission" date="2025-09" db="UniProtKB">
        <authorList>
            <consortium name="Ensembl"/>
        </authorList>
    </citation>
    <scope>IDENTIFICATION</scope>
</reference>
<organism evidence="7 8">
    <name type="scientific">Gadus morhua</name>
    <name type="common">Atlantic cod</name>
    <dbReference type="NCBI Taxonomy" id="8049"/>
    <lineage>
        <taxon>Eukaryota</taxon>
        <taxon>Metazoa</taxon>
        <taxon>Chordata</taxon>
        <taxon>Craniata</taxon>
        <taxon>Vertebrata</taxon>
        <taxon>Euteleostomi</taxon>
        <taxon>Actinopterygii</taxon>
        <taxon>Neopterygii</taxon>
        <taxon>Teleostei</taxon>
        <taxon>Neoteleostei</taxon>
        <taxon>Acanthomorphata</taxon>
        <taxon>Zeiogadaria</taxon>
        <taxon>Gadariae</taxon>
        <taxon>Gadiformes</taxon>
        <taxon>Gadoidei</taxon>
        <taxon>Gadidae</taxon>
        <taxon>Gadus</taxon>
    </lineage>
</organism>
<evidence type="ECO:0000256" key="4">
    <source>
        <dbReference type="ARBA" id="ARBA00035246"/>
    </source>
</evidence>
<reference evidence="7" key="1">
    <citation type="submission" date="2025-08" db="UniProtKB">
        <authorList>
            <consortium name="Ensembl"/>
        </authorList>
    </citation>
    <scope>IDENTIFICATION</scope>
</reference>
<dbReference type="Gene3D" id="3.90.930.12">
    <property type="entry name" value="Ribosomal protein L6, alpha-beta domain"/>
    <property type="match status" value="1"/>
</dbReference>
<evidence type="ECO:0000256" key="2">
    <source>
        <dbReference type="ARBA" id="ARBA00022980"/>
    </source>
</evidence>
<dbReference type="Proteomes" id="UP000694546">
    <property type="component" value="Chromosome 18"/>
</dbReference>
<protein>
    <recommendedName>
        <fullName evidence="4">Large ribosomal subunit protein uL6</fullName>
    </recommendedName>
    <alternativeName>
        <fullName evidence="5">60S ribosomal protein L9</fullName>
    </alternativeName>
</protein>
<evidence type="ECO:0000313" key="8">
    <source>
        <dbReference type="Proteomes" id="UP000694546"/>
    </source>
</evidence>